<dbReference type="InterPro" id="IPR003591">
    <property type="entry name" value="Leu-rich_rpt_typical-subtyp"/>
</dbReference>
<dbReference type="PANTHER" id="PTHR24366">
    <property type="entry name" value="IG(IMMUNOGLOBULIN) AND LRR(LEUCINE RICH REPEAT) DOMAINS"/>
    <property type="match status" value="1"/>
</dbReference>
<keyword evidence="4" id="KW-1185">Reference proteome</keyword>
<dbReference type="Proteomes" id="UP000694843">
    <property type="component" value="Unplaced"/>
</dbReference>
<dbReference type="OMA" id="KWLVHYK"/>
<feature type="signal peptide" evidence="3">
    <location>
        <begin position="1"/>
        <end position="19"/>
    </location>
</feature>
<dbReference type="InterPro" id="IPR001611">
    <property type="entry name" value="Leu-rich_rpt"/>
</dbReference>
<dbReference type="SMART" id="SM00369">
    <property type="entry name" value="LRR_TYP"/>
    <property type="match status" value="4"/>
</dbReference>
<dbReference type="Pfam" id="PF13855">
    <property type="entry name" value="LRR_8"/>
    <property type="match status" value="1"/>
</dbReference>
<dbReference type="SUPFAM" id="SSF52058">
    <property type="entry name" value="L domain-like"/>
    <property type="match status" value="1"/>
</dbReference>
<dbReference type="PANTHER" id="PTHR24366:SF96">
    <property type="entry name" value="LEUCINE RICH REPEAT CONTAINING 53"/>
    <property type="match status" value="1"/>
</dbReference>
<dbReference type="Gene3D" id="3.80.10.10">
    <property type="entry name" value="Ribonuclease Inhibitor"/>
    <property type="match status" value="3"/>
</dbReference>
<gene>
    <name evidence="5" type="primary">LOC108679708</name>
</gene>
<feature type="chain" id="PRO_5034273596" evidence="3">
    <location>
        <begin position="20"/>
        <end position="356"/>
    </location>
</feature>
<organism evidence="4 5">
    <name type="scientific">Hyalella azteca</name>
    <name type="common">Amphipod</name>
    <dbReference type="NCBI Taxonomy" id="294128"/>
    <lineage>
        <taxon>Eukaryota</taxon>
        <taxon>Metazoa</taxon>
        <taxon>Ecdysozoa</taxon>
        <taxon>Arthropoda</taxon>
        <taxon>Crustacea</taxon>
        <taxon>Multicrustacea</taxon>
        <taxon>Malacostraca</taxon>
        <taxon>Eumalacostraca</taxon>
        <taxon>Peracarida</taxon>
        <taxon>Amphipoda</taxon>
        <taxon>Senticaudata</taxon>
        <taxon>Talitrida</taxon>
        <taxon>Talitroidea</taxon>
        <taxon>Hyalellidae</taxon>
        <taxon>Hyalella</taxon>
    </lineage>
</organism>
<accession>A0A8B7PE71</accession>
<name>A0A8B7PE71_HYAAZ</name>
<evidence type="ECO:0000256" key="2">
    <source>
        <dbReference type="ARBA" id="ARBA00022737"/>
    </source>
</evidence>
<dbReference type="RefSeq" id="XP_018023907.1">
    <property type="nucleotide sequence ID" value="XM_018168418.1"/>
</dbReference>
<keyword evidence="3" id="KW-0732">Signal</keyword>
<dbReference type="GeneID" id="108679708"/>
<dbReference type="PROSITE" id="PS51450">
    <property type="entry name" value="LRR"/>
    <property type="match status" value="1"/>
</dbReference>
<reference evidence="5" key="1">
    <citation type="submission" date="2025-08" db="UniProtKB">
        <authorList>
            <consortium name="RefSeq"/>
        </authorList>
    </citation>
    <scope>IDENTIFICATION</scope>
    <source>
        <tissue evidence="5">Whole organism</tissue>
    </source>
</reference>
<protein>
    <submittedName>
        <fullName evidence="5">Oplophorus-luciferin 2-monooxygenase non-catalytic subunit</fullName>
    </submittedName>
</protein>
<evidence type="ECO:0000313" key="4">
    <source>
        <dbReference type="Proteomes" id="UP000694843"/>
    </source>
</evidence>
<dbReference type="KEGG" id="hazt:108679708"/>
<evidence type="ECO:0000256" key="3">
    <source>
        <dbReference type="SAM" id="SignalP"/>
    </source>
</evidence>
<dbReference type="OrthoDB" id="676979at2759"/>
<sequence>MKEILAALCLLSVLVGALGVQKSVPKSVPRSSTAVPICPDAQSILPCRCQLDLAQRLILECVGVQSSDQLAQVFQVDFPEKKFYNLFLDESPDVRVLGDIFNDVSFEIIELYNSGIEFISEYAFIGSLNSLRRLHITSSLLHENTFPFLTINSYPNLTVLDLFTNEISGIPALYSASVEALSIRDTKVTSIKAGTFQGLTQVTSINLEKSFISSLEKRAFWNLPRLQSLSLSENRLTILEAETFQLIDDHMTIYLWNNDISTIQPGAFMLPSTNASFSLFLDLGANQLTQLDEAVFAELFPYFDFLFIASNPLECGCEIAWLIERPEWVAKIGNTAQCADGVRIVDLDPQYYADNC</sequence>
<proteinExistence type="predicted"/>
<evidence type="ECO:0000256" key="1">
    <source>
        <dbReference type="ARBA" id="ARBA00022614"/>
    </source>
</evidence>
<keyword evidence="1" id="KW-0433">Leucine-rich repeat</keyword>
<evidence type="ECO:0000313" key="5">
    <source>
        <dbReference type="RefSeq" id="XP_018023907.1"/>
    </source>
</evidence>
<keyword evidence="2" id="KW-0677">Repeat</keyword>
<dbReference type="AlphaFoldDB" id="A0A8B7PE71"/>
<dbReference type="InterPro" id="IPR032675">
    <property type="entry name" value="LRR_dom_sf"/>
</dbReference>